<dbReference type="OrthoDB" id="3685at2759"/>
<dbReference type="STRING" id="106004.A0A1Y2DHG4"/>
<keyword evidence="6" id="KW-0819">tRNA processing</keyword>
<comment type="similarity">
    <text evidence="2">Belongs to the MnmA/TRMU family.</text>
</comment>
<dbReference type="Pfam" id="PF03054">
    <property type="entry name" value="tRNA_Me_trans"/>
    <property type="match status" value="1"/>
</dbReference>
<feature type="domain" description="tRNA-specific 2-thiouridylase MnmA-like central" evidence="13">
    <location>
        <begin position="206"/>
        <end position="266"/>
    </location>
</feature>
<evidence type="ECO:0000256" key="3">
    <source>
        <dbReference type="ARBA" id="ARBA00011953"/>
    </source>
</evidence>
<evidence type="ECO:0000256" key="1">
    <source>
        <dbReference type="ARBA" id="ARBA00003986"/>
    </source>
</evidence>
<dbReference type="Gene3D" id="2.30.30.280">
    <property type="entry name" value="Adenine nucleotide alpha hydrolases-like domains"/>
    <property type="match status" value="1"/>
</dbReference>
<keyword evidence="14" id="KW-0489">Methyltransferase</keyword>
<dbReference type="InterPro" id="IPR004506">
    <property type="entry name" value="MnmA-like"/>
</dbReference>
<evidence type="ECO:0000256" key="2">
    <source>
        <dbReference type="ARBA" id="ARBA00006191"/>
    </source>
</evidence>
<dbReference type="InterPro" id="IPR023382">
    <property type="entry name" value="MnmA-like_central_sf"/>
</dbReference>
<keyword evidence="8" id="KW-0067">ATP-binding</keyword>
<evidence type="ECO:0000256" key="7">
    <source>
        <dbReference type="ARBA" id="ARBA00022741"/>
    </source>
</evidence>
<name>A0A1Y2DHG4_9BASI</name>
<feature type="domain" description="tRNA-specific 2-thiouridylase MnmA-like C-terminal" evidence="12">
    <location>
        <begin position="277"/>
        <end position="359"/>
    </location>
</feature>
<keyword evidence="10" id="KW-1015">Disulfide bond</keyword>
<dbReference type="FunCoup" id="A0A1Y2DHG4">
    <property type="interactions" value="326"/>
</dbReference>
<dbReference type="NCBIfam" id="NF001138">
    <property type="entry name" value="PRK00143.1"/>
    <property type="match status" value="1"/>
</dbReference>
<evidence type="ECO:0000256" key="4">
    <source>
        <dbReference type="ARBA" id="ARBA00022555"/>
    </source>
</evidence>
<evidence type="ECO:0000256" key="6">
    <source>
        <dbReference type="ARBA" id="ARBA00022694"/>
    </source>
</evidence>
<dbReference type="InParanoid" id="A0A1Y2DHG4"/>
<dbReference type="Gene3D" id="3.40.50.620">
    <property type="entry name" value="HUPs"/>
    <property type="match status" value="1"/>
</dbReference>
<dbReference type="AlphaFoldDB" id="A0A1Y2DHG4"/>
<dbReference type="Proteomes" id="UP000193467">
    <property type="component" value="Unassembled WGS sequence"/>
</dbReference>
<dbReference type="Pfam" id="PF20258">
    <property type="entry name" value="tRNA_Me_trans_C"/>
    <property type="match status" value="1"/>
</dbReference>
<dbReference type="EC" id="2.8.1.14" evidence="3"/>
<dbReference type="PANTHER" id="PTHR11933:SF5">
    <property type="entry name" value="MITOCHONDRIAL TRNA-SPECIFIC 2-THIOURIDYLASE 1"/>
    <property type="match status" value="1"/>
</dbReference>
<dbReference type="CDD" id="cd01998">
    <property type="entry name" value="MnmA_TRMU-like"/>
    <property type="match status" value="1"/>
</dbReference>
<keyword evidence="5 14" id="KW-0808">Transferase</keyword>
<dbReference type="GO" id="GO:0032259">
    <property type="term" value="P:methylation"/>
    <property type="evidence" value="ECO:0007669"/>
    <property type="project" value="UniProtKB-KW"/>
</dbReference>
<evidence type="ECO:0000256" key="5">
    <source>
        <dbReference type="ARBA" id="ARBA00022679"/>
    </source>
</evidence>
<dbReference type="Gene3D" id="2.40.30.10">
    <property type="entry name" value="Translation factors"/>
    <property type="match status" value="1"/>
</dbReference>
<dbReference type="GO" id="GO:0005739">
    <property type="term" value="C:mitochondrion"/>
    <property type="evidence" value="ECO:0007669"/>
    <property type="project" value="TreeGrafter"/>
</dbReference>
<comment type="caution">
    <text evidence="14">The sequence shown here is derived from an EMBL/GenBank/DDBJ whole genome shotgun (WGS) entry which is preliminary data.</text>
</comment>
<comment type="function">
    <text evidence="1">Catalyzes the 2-thiolation of uridine at the wobble position (U34) of mitochondrial tRNA(Lys), tRNA(Glu) and tRNA(Gln). Required for the formation of 5-taurinomethyl-2-thiouridine (tm5s2U) of mitochondrial tRNA(Lys), tRNA(Glu), and tRNA(Gln) at the wobble position. ATP is required to activate the C2 atom of the wobble base.</text>
</comment>
<dbReference type="FunFam" id="2.30.30.280:FF:000001">
    <property type="entry name" value="tRNA-specific 2-thiouridylase MnmA"/>
    <property type="match status" value="1"/>
</dbReference>
<evidence type="ECO:0000256" key="8">
    <source>
        <dbReference type="ARBA" id="ARBA00022840"/>
    </source>
</evidence>
<dbReference type="InterPro" id="IPR046884">
    <property type="entry name" value="MnmA-like_central"/>
</dbReference>
<dbReference type="InterPro" id="IPR014729">
    <property type="entry name" value="Rossmann-like_a/b/a_fold"/>
</dbReference>
<dbReference type="GO" id="GO:0005524">
    <property type="term" value="F:ATP binding"/>
    <property type="evidence" value="ECO:0007669"/>
    <property type="project" value="UniProtKB-KW"/>
</dbReference>
<evidence type="ECO:0000256" key="10">
    <source>
        <dbReference type="ARBA" id="ARBA00023157"/>
    </source>
</evidence>
<keyword evidence="15" id="KW-1185">Reference proteome</keyword>
<protein>
    <recommendedName>
        <fullName evidence="3">tRNA-5-taurinomethyluridine 2-sulfurtransferase</fullName>
        <ecNumber evidence="3">2.8.1.14</ecNumber>
    </recommendedName>
</protein>
<dbReference type="EMBL" id="MCGR01000078">
    <property type="protein sequence ID" value="ORY58691.1"/>
    <property type="molecule type" value="Genomic_DNA"/>
</dbReference>
<dbReference type="InterPro" id="IPR046885">
    <property type="entry name" value="MnmA-like_C"/>
</dbReference>
<evidence type="ECO:0000259" key="13">
    <source>
        <dbReference type="Pfam" id="PF20259"/>
    </source>
</evidence>
<dbReference type="Pfam" id="PF20259">
    <property type="entry name" value="tRNA_Me_trans_M"/>
    <property type="match status" value="1"/>
</dbReference>
<dbReference type="SUPFAM" id="SSF52402">
    <property type="entry name" value="Adenine nucleotide alpha hydrolases-like"/>
    <property type="match status" value="1"/>
</dbReference>
<reference evidence="14 15" key="1">
    <citation type="submission" date="2016-07" db="EMBL/GenBank/DDBJ databases">
        <title>Pervasive Adenine N6-methylation of Active Genes in Fungi.</title>
        <authorList>
            <consortium name="DOE Joint Genome Institute"/>
            <person name="Mondo S.J."/>
            <person name="Dannebaum R.O."/>
            <person name="Kuo R.C."/>
            <person name="Labutti K."/>
            <person name="Haridas S."/>
            <person name="Kuo A."/>
            <person name="Salamov A."/>
            <person name="Ahrendt S.R."/>
            <person name="Lipzen A."/>
            <person name="Sullivan W."/>
            <person name="Andreopoulos W.B."/>
            <person name="Clum A."/>
            <person name="Lindquist E."/>
            <person name="Daum C."/>
            <person name="Ramamoorthy G.K."/>
            <person name="Gryganskyi A."/>
            <person name="Culley D."/>
            <person name="Magnuson J.K."/>
            <person name="James T.Y."/>
            <person name="O'Malley M.A."/>
            <person name="Stajich J.E."/>
            <person name="Spatafora J.W."/>
            <person name="Visel A."/>
            <person name="Grigoriev I.V."/>
        </authorList>
    </citation>
    <scope>NUCLEOTIDE SEQUENCE [LARGE SCALE GENOMIC DNA]</scope>
    <source>
        <strain evidence="14 15">62-1032</strain>
    </source>
</reference>
<keyword evidence="4" id="KW-0820">tRNA-binding</keyword>
<dbReference type="GO" id="GO:0000049">
    <property type="term" value="F:tRNA binding"/>
    <property type="evidence" value="ECO:0007669"/>
    <property type="project" value="UniProtKB-KW"/>
</dbReference>
<dbReference type="NCBIfam" id="TIGR00420">
    <property type="entry name" value="trmU"/>
    <property type="match status" value="1"/>
</dbReference>
<dbReference type="GO" id="GO:0008168">
    <property type="term" value="F:methyltransferase activity"/>
    <property type="evidence" value="ECO:0007669"/>
    <property type="project" value="UniProtKB-KW"/>
</dbReference>
<evidence type="ECO:0000256" key="9">
    <source>
        <dbReference type="ARBA" id="ARBA00022884"/>
    </source>
</evidence>
<gene>
    <name evidence="14" type="ORF">BCR35DRAFT_271131</name>
</gene>
<evidence type="ECO:0000259" key="12">
    <source>
        <dbReference type="Pfam" id="PF20258"/>
    </source>
</evidence>
<evidence type="ECO:0000313" key="14">
    <source>
        <dbReference type="EMBL" id="ORY58691.1"/>
    </source>
</evidence>
<organism evidence="14 15">
    <name type="scientific">Leucosporidium creatinivorum</name>
    <dbReference type="NCBI Taxonomy" id="106004"/>
    <lineage>
        <taxon>Eukaryota</taxon>
        <taxon>Fungi</taxon>
        <taxon>Dikarya</taxon>
        <taxon>Basidiomycota</taxon>
        <taxon>Pucciniomycotina</taxon>
        <taxon>Microbotryomycetes</taxon>
        <taxon>Leucosporidiales</taxon>
        <taxon>Leucosporidium</taxon>
    </lineage>
</organism>
<dbReference type="PANTHER" id="PTHR11933">
    <property type="entry name" value="TRNA 5-METHYLAMINOMETHYL-2-THIOURIDYLATE -METHYLTRANSFERASE"/>
    <property type="match status" value="1"/>
</dbReference>
<keyword evidence="7" id="KW-0547">Nucleotide-binding</keyword>
<dbReference type="GO" id="GO:0002143">
    <property type="term" value="P:tRNA wobble position uridine thiolation"/>
    <property type="evidence" value="ECO:0007669"/>
    <property type="project" value="TreeGrafter"/>
</dbReference>
<dbReference type="GO" id="GO:0016783">
    <property type="term" value="F:sulfurtransferase activity"/>
    <property type="evidence" value="ECO:0007669"/>
    <property type="project" value="InterPro"/>
</dbReference>
<evidence type="ECO:0000256" key="11">
    <source>
        <dbReference type="ARBA" id="ARBA00049564"/>
    </source>
</evidence>
<comment type="catalytic activity">
    <reaction evidence="11">
        <text>5-taurinomethyluridine(34) in tRNA + S-sulfanyl-L-cysteinyl-[protein] + AH2 + ATP = 5-taurinomethyl-2-thiouridine(34) in tRNA + L-cysteinyl-[protein] + A + AMP + diphosphate + H(+)</text>
        <dbReference type="Rhea" id="RHEA:47040"/>
        <dbReference type="Rhea" id="RHEA-COMP:10131"/>
        <dbReference type="Rhea" id="RHEA-COMP:11726"/>
        <dbReference type="Rhea" id="RHEA-COMP:11732"/>
        <dbReference type="Rhea" id="RHEA-COMP:11733"/>
        <dbReference type="ChEBI" id="CHEBI:13193"/>
        <dbReference type="ChEBI" id="CHEBI:15378"/>
        <dbReference type="ChEBI" id="CHEBI:17499"/>
        <dbReference type="ChEBI" id="CHEBI:29950"/>
        <dbReference type="ChEBI" id="CHEBI:30616"/>
        <dbReference type="ChEBI" id="CHEBI:33019"/>
        <dbReference type="ChEBI" id="CHEBI:61963"/>
        <dbReference type="ChEBI" id="CHEBI:87171"/>
        <dbReference type="ChEBI" id="CHEBI:87172"/>
        <dbReference type="ChEBI" id="CHEBI:456215"/>
        <dbReference type="EC" id="2.8.1.14"/>
    </reaction>
</comment>
<sequence>MSGGVDSSVTARMLLEQGYDVAPVFMRNWDTLDEASGSGGCEWERDWEAVQRICRESLGGVKPELVDLSKEYWNSVFQEALDDWAAGVTPNPDVNCNQQIKFRELPDRLFDKDPNAWLATGHYARLLPSPLDPSLPSLHRASFLPKDQSYYLSTSPISALSRTLFPLGNLTKDEVRDLARKWSLHTAERKESMGICFVGVRNRFGNFLDSYLEPKPGNIEDASGRVVGQHTGLWRYTIGEGARLGGFPTKMYVGRKDVERNAVVIVPGDSPLLRVTHLSTKDFIWSSPHHPPPAVDSEEGFLVSAQTRSLQAGALSTCIVRRLANGSLSVELLQPIKGVSPGQAVVLYDGSWCLGGGTISSTRTMADEDEEVK</sequence>
<keyword evidence="9" id="KW-0694">RNA-binding</keyword>
<accession>A0A1Y2DHG4</accession>
<evidence type="ECO:0000313" key="15">
    <source>
        <dbReference type="Proteomes" id="UP000193467"/>
    </source>
</evidence>
<proteinExistence type="inferred from homology"/>